<dbReference type="PROSITE" id="PS50887">
    <property type="entry name" value="GGDEF"/>
    <property type="match status" value="1"/>
</dbReference>
<dbReference type="InterPro" id="IPR011620">
    <property type="entry name" value="Sig_transdc_His_kinase_LytS_TM"/>
</dbReference>
<feature type="transmembrane region" description="Helical" evidence="6">
    <location>
        <begin position="116"/>
        <end position="137"/>
    </location>
</feature>
<dbReference type="Pfam" id="PF07694">
    <property type="entry name" value="5TM-5TMR_LYT"/>
    <property type="match status" value="1"/>
</dbReference>
<evidence type="ECO:0000256" key="5">
    <source>
        <dbReference type="ARBA" id="ARBA00023136"/>
    </source>
</evidence>
<dbReference type="EMBL" id="JAEQNB010000002">
    <property type="protein sequence ID" value="MBL0386667.1"/>
    <property type="molecule type" value="Genomic_DNA"/>
</dbReference>
<dbReference type="Proteomes" id="UP000602284">
    <property type="component" value="Unassembled WGS sequence"/>
</dbReference>
<dbReference type="Pfam" id="PF00990">
    <property type="entry name" value="GGDEF"/>
    <property type="match status" value="1"/>
</dbReference>
<feature type="transmembrane region" description="Helical" evidence="6">
    <location>
        <begin position="80"/>
        <end position="104"/>
    </location>
</feature>
<reference evidence="8 9" key="1">
    <citation type="submission" date="2021-01" db="EMBL/GenBank/DDBJ databases">
        <title>Tumebacillus sp. strain ITR2 16S ribosomal RNA gene Genome sequencing and assembly.</title>
        <authorList>
            <person name="Kang M."/>
        </authorList>
    </citation>
    <scope>NUCLEOTIDE SEQUENCE [LARGE SCALE GENOMIC DNA]</scope>
    <source>
        <strain evidence="8 9">ITR2</strain>
    </source>
</reference>
<organism evidence="8 9">
    <name type="scientific">Tumebacillus amylolyticus</name>
    <dbReference type="NCBI Taxonomy" id="2801339"/>
    <lineage>
        <taxon>Bacteria</taxon>
        <taxon>Bacillati</taxon>
        <taxon>Bacillota</taxon>
        <taxon>Bacilli</taxon>
        <taxon>Bacillales</taxon>
        <taxon>Alicyclobacillaceae</taxon>
        <taxon>Tumebacillus</taxon>
    </lineage>
</organism>
<dbReference type="InterPro" id="IPR050469">
    <property type="entry name" value="Diguanylate_Cyclase"/>
</dbReference>
<feature type="transmembrane region" description="Helical" evidence="6">
    <location>
        <begin position="53"/>
        <end position="74"/>
    </location>
</feature>
<evidence type="ECO:0000313" key="9">
    <source>
        <dbReference type="Proteomes" id="UP000602284"/>
    </source>
</evidence>
<sequence length="349" mass="38803">MFFLHQVFKDRNVTPTDKLYKRINFGLVQGVLGWLLMHYSLQLGGGVVFDLRMIPIFLAAATGGWAAALAAAFAEALGRIILFSWTPATMVATVTLTLTAIVSGSITRWVSNAPRSWMYMVFANLIVVCVGSIYAVPDSHLRLLIMLQYALVLSIASLFTYLLVHRLTSSHEMFVKIRDSARVDFLTGLNNVRSFDEAINSLLQKNMDYGENLSFLMIDIDHFKKVNDTYGHPAGDEVLKQLGELLTHTSRGRDIVSRNGGEEFSVILPGCSRENALHVAERLRAVIARHPFQLPDDQVIKVTVSLGLAVSTPDVPLTVDELVHLADEGLYRAKRTGRNRVCEFQPLEG</sequence>
<feature type="transmembrane region" description="Helical" evidence="6">
    <location>
        <begin position="143"/>
        <end position="164"/>
    </location>
</feature>
<feature type="transmembrane region" description="Helical" evidence="6">
    <location>
        <begin position="23"/>
        <end position="41"/>
    </location>
</feature>
<dbReference type="InterPro" id="IPR029787">
    <property type="entry name" value="Nucleotide_cyclase"/>
</dbReference>
<comment type="caution">
    <text evidence="8">The sequence shown here is derived from an EMBL/GenBank/DDBJ whole genome shotgun (WGS) entry which is preliminary data.</text>
</comment>
<dbReference type="SMART" id="SM00267">
    <property type="entry name" value="GGDEF"/>
    <property type="match status" value="1"/>
</dbReference>
<dbReference type="InterPro" id="IPR000160">
    <property type="entry name" value="GGDEF_dom"/>
</dbReference>
<dbReference type="PANTHER" id="PTHR45138">
    <property type="entry name" value="REGULATORY COMPONENTS OF SENSORY TRANSDUCTION SYSTEM"/>
    <property type="match status" value="1"/>
</dbReference>
<keyword evidence="2" id="KW-1003">Cell membrane</keyword>
<keyword evidence="9" id="KW-1185">Reference proteome</keyword>
<protein>
    <submittedName>
        <fullName evidence="8">GGDEF domain-containing protein</fullName>
    </submittedName>
</protein>
<evidence type="ECO:0000256" key="3">
    <source>
        <dbReference type="ARBA" id="ARBA00022692"/>
    </source>
</evidence>
<dbReference type="SUPFAM" id="SSF55073">
    <property type="entry name" value="Nucleotide cyclase"/>
    <property type="match status" value="1"/>
</dbReference>
<gene>
    <name evidence="8" type="ORF">JJB07_08385</name>
</gene>
<evidence type="ECO:0000256" key="2">
    <source>
        <dbReference type="ARBA" id="ARBA00022475"/>
    </source>
</evidence>
<evidence type="ECO:0000256" key="4">
    <source>
        <dbReference type="ARBA" id="ARBA00022989"/>
    </source>
</evidence>
<accession>A0ABS1J8R5</accession>
<proteinExistence type="predicted"/>
<keyword evidence="3 6" id="KW-0812">Transmembrane</keyword>
<feature type="domain" description="GGDEF" evidence="7">
    <location>
        <begin position="211"/>
        <end position="346"/>
    </location>
</feature>
<dbReference type="PANTHER" id="PTHR45138:SF9">
    <property type="entry name" value="DIGUANYLATE CYCLASE DGCM-RELATED"/>
    <property type="match status" value="1"/>
</dbReference>
<evidence type="ECO:0000313" key="8">
    <source>
        <dbReference type="EMBL" id="MBL0386667.1"/>
    </source>
</evidence>
<comment type="subcellular location">
    <subcellularLocation>
        <location evidence="1">Cell membrane</location>
        <topology evidence="1">Multi-pass membrane protein</topology>
    </subcellularLocation>
</comment>
<evidence type="ECO:0000256" key="6">
    <source>
        <dbReference type="SAM" id="Phobius"/>
    </source>
</evidence>
<dbReference type="Gene3D" id="3.30.70.270">
    <property type="match status" value="1"/>
</dbReference>
<evidence type="ECO:0000259" key="7">
    <source>
        <dbReference type="PROSITE" id="PS50887"/>
    </source>
</evidence>
<dbReference type="NCBIfam" id="TIGR00254">
    <property type="entry name" value="GGDEF"/>
    <property type="match status" value="1"/>
</dbReference>
<dbReference type="CDD" id="cd01949">
    <property type="entry name" value="GGDEF"/>
    <property type="match status" value="1"/>
</dbReference>
<keyword evidence="5 6" id="KW-0472">Membrane</keyword>
<dbReference type="RefSeq" id="WP_201633558.1">
    <property type="nucleotide sequence ID" value="NZ_JAEQNB010000002.1"/>
</dbReference>
<name>A0ABS1J8R5_9BACL</name>
<keyword evidence="4 6" id="KW-1133">Transmembrane helix</keyword>
<dbReference type="InterPro" id="IPR043128">
    <property type="entry name" value="Rev_trsase/Diguanyl_cyclase"/>
</dbReference>
<evidence type="ECO:0000256" key="1">
    <source>
        <dbReference type="ARBA" id="ARBA00004651"/>
    </source>
</evidence>